<dbReference type="Proteomes" id="UP000501812">
    <property type="component" value="Chromosome"/>
</dbReference>
<keyword evidence="3" id="KW-1185">Reference proteome</keyword>
<accession>A0A858RCV3</accession>
<evidence type="ECO:0008006" key="4">
    <source>
        <dbReference type="Google" id="ProtNLM"/>
    </source>
</evidence>
<dbReference type="Gene3D" id="3.40.30.10">
    <property type="entry name" value="Glutaredoxin"/>
    <property type="match status" value="1"/>
</dbReference>
<dbReference type="KEGG" id="luo:HHL09_01770"/>
<evidence type="ECO:0000313" key="2">
    <source>
        <dbReference type="EMBL" id="QJE94562.1"/>
    </source>
</evidence>
<protein>
    <recommendedName>
        <fullName evidence="4">SCO family protein</fullName>
    </recommendedName>
</protein>
<dbReference type="SUPFAM" id="SSF52833">
    <property type="entry name" value="Thioredoxin-like"/>
    <property type="match status" value="1"/>
</dbReference>
<evidence type="ECO:0000313" key="3">
    <source>
        <dbReference type="Proteomes" id="UP000501812"/>
    </source>
</evidence>
<dbReference type="AlphaFoldDB" id="A0A858RCV3"/>
<feature type="transmembrane region" description="Helical" evidence="1">
    <location>
        <begin position="21"/>
        <end position="40"/>
    </location>
</feature>
<evidence type="ECO:0000256" key="1">
    <source>
        <dbReference type="SAM" id="Phobius"/>
    </source>
</evidence>
<proteinExistence type="predicted"/>
<organism evidence="2 3">
    <name type="scientific">Luteolibacter luteus</name>
    <dbReference type="NCBI Taxonomy" id="2728835"/>
    <lineage>
        <taxon>Bacteria</taxon>
        <taxon>Pseudomonadati</taxon>
        <taxon>Verrucomicrobiota</taxon>
        <taxon>Verrucomicrobiia</taxon>
        <taxon>Verrucomicrobiales</taxon>
        <taxon>Verrucomicrobiaceae</taxon>
        <taxon>Luteolibacter</taxon>
    </lineage>
</organism>
<reference evidence="2 3" key="1">
    <citation type="submission" date="2020-04" db="EMBL/GenBank/DDBJ databases">
        <title>Luteolibacter sp. G-1-1-1 isolated from soil.</title>
        <authorList>
            <person name="Dahal R.H."/>
        </authorList>
    </citation>
    <scope>NUCLEOTIDE SEQUENCE [LARGE SCALE GENOMIC DNA]</scope>
    <source>
        <strain evidence="2 3">G-1-1-1</strain>
    </source>
</reference>
<gene>
    <name evidence="2" type="ORF">HHL09_01770</name>
</gene>
<keyword evidence="1" id="KW-0472">Membrane</keyword>
<dbReference type="InterPro" id="IPR036249">
    <property type="entry name" value="Thioredoxin-like_sf"/>
</dbReference>
<dbReference type="EMBL" id="CP051774">
    <property type="protein sequence ID" value="QJE94562.1"/>
    <property type="molecule type" value="Genomic_DNA"/>
</dbReference>
<sequence>MRTPAEPLIPAERDPVKLRRTALTLVTLMIVSAIGVYIAYMKLAERQASDETPSFKGRIEKNFKVWRQDESEGDLAEMDGEVYVIAPVLFSKPETWKHTREVLERLSLRYAGRSDFHIICLTVDPEGEPPAKLKGYAEQLGAKLPQWWLGATREESVHKFLKNILKMEMIPHKVDEEWVYDGTLVVIDRDRHIRKGTVRTDKRARMDAPFDFEAAAKWDAEHPTPGDPTRVSRDLENLLQHVIDHVLAKPVTTK</sequence>
<name>A0A858RCV3_9BACT</name>
<keyword evidence="1" id="KW-0812">Transmembrane</keyword>
<dbReference type="RefSeq" id="WP_169452783.1">
    <property type="nucleotide sequence ID" value="NZ_CP051774.1"/>
</dbReference>
<keyword evidence="1" id="KW-1133">Transmembrane helix</keyword>